<dbReference type="PANTHER" id="PTHR11360:SF290">
    <property type="entry name" value="MONOCARBOXYLATE MFS PERMEASE"/>
    <property type="match status" value="1"/>
</dbReference>
<dbReference type="RefSeq" id="WP_168775435.1">
    <property type="nucleotide sequence ID" value="NZ_JAABNR010000012.1"/>
</dbReference>
<feature type="transmembrane region" description="Helical" evidence="4">
    <location>
        <begin position="278"/>
        <end position="296"/>
    </location>
</feature>
<dbReference type="InterPro" id="IPR036259">
    <property type="entry name" value="MFS_trans_sf"/>
</dbReference>
<feature type="transmembrane region" description="Helical" evidence="4">
    <location>
        <begin position="131"/>
        <end position="152"/>
    </location>
</feature>
<feature type="transmembrane region" description="Helical" evidence="4">
    <location>
        <begin position="37"/>
        <end position="58"/>
    </location>
</feature>
<evidence type="ECO:0000313" key="7">
    <source>
        <dbReference type="Proteomes" id="UP001193501"/>
    </source>
</evidence>
<dbReference type="PROSITE" id="PS51257">
    <property type="entry name" value="PROKAR_LIPOPROTEIN"/>
    <property type="match status" value="1"/>
</dbReference>
<dbReference type="PANTHER" id="PTHR11360">
    <property type="entry name" value="MONOCARBOXYLATE TRANSPORTER"/>
    <property type="match status" value="1"/>
</dbReference>
<feature type="transmembrane region" description="Helical" evidence="4">
    <location>
        <begin position="302"/>
        <end position="324"/>
    </location>
</feature>
<evidence type="ECO:0000256" key="2">
    <source>
        <dbReference type="ARBA" id="ARBA00022989"/>
    </source>
</evidence>
<feature type="transmembrane region" description="Helical" evidence="4">
    <location>
        <begin position="7"/>
        <end position="31"/>
    </location>
</feature>
<comment type="caution">
    <text evidence="6">The sequence shown here is derived from an EMBL/GenBank/DDBJ whole genome shotgun (WGS) entry which is preliminary data.</text>
</comment>
<evidence type="ECO:0000259" key="5">
    <source>
        <dbReference type="PROSITE" id="PS50850"/>
    </source>
</evidence>
<feature type="transmembrane region" description="Helical" evidence="4">
    <location>
        <begin position="97"/>
        <end position="119"/>
    </location>
</feature>
<dbReference type="Proteomes" id="UP001193501">
    <property type="component" value="Unassembled WGS sequence"/>
</dbReference>
<reference evidence="6" key="1">
    <citation type="submission" date="2020-01" db="EMBL/GenBank/DDBJ databases">
        <authorList>
            <person name="Chen W.-M."/>
        </authorList>
    </citation>
    <scope>NUCLEOTIDE SEQUENCE</scope>
    <source>
        <strain evidence="6">CYK-10</strain>
    </source>
</reference>
<dbReference type="PROSITE" id="PS50850">
    <property type="entry name" value="MFS"/>
    <property type="match status" value="1"/>
</dbReference>
<dbReference type="Gene3D" id="1.20.1250.20">
    <property type="entry name" value="MFS general substrate transporter like domains"/>
    <property type="match status" value="2"/>
</dbReference>
<feature type="transmembrane region" description="Helical" evidence="4">
    <location>
        <begin position="211"/>
        <end position="232"/>
    </location>
</feature>
<sequence length="400" mass="41893">MEPRYRWVVVVAGGLMGCVAMGALFALPVVLQSMDKATGWGAAGIGSAMTFAFLAMAVTSMVWGGLSDRFGARPVVLVGAGLFAASLWAAGQAQTLWQFQVIFGLCAGGAVAAFFAPMMSTVTGWFTTNRGLAVSLVSAGMGLAPVTMSPLAAKLIESQDWRGVFTTMALIVAVITLPAALFLRRPPAQTAAPTEDAPPETMTVREAVTSAPFLTLVLTNFFCCATHAGPIFHTVSYAQLCGLSVMAAVSIYSVEGVAGMFGRLGFGLMGDRWGAKRVLATGLMAQAIGAAAYAFAGSLWQFYAVGALFGFIYAGIMPLYAVLIRENFPMRIMGTLMGGTGMAGSLGMASGPWLGGWIYDTTGGYGAMYATCFVFGLAAFAIMMTFRPFPKREMSAHPAE</sequence>
<dbReference type="InterPro" id="IPR050327">
    <property type="entry name" value="Proton-linked_MCT"/>
</dbReference>
<dbReference type="CDD" id="cd17355">
    <property type="entry name" value="MFS_YcxA_like"/>
    <property type="match status" value="1"/>
</dbReference>
<dbReference type="SUPFAM" id="SSF103473">
    <property type="entry name" value="MFS general substrate transporter"/>
    <property type="match status" value="1"/>
</dbReference>
<dbReference type="InterPro" id="IPR011701">
    <property type="entry name" value="MFS"/>
</dbReference>
<accession>A0AAE4YE76</accession>
<name>A0AAE4YE76_9RHOB</name>
<protein>
    <submittedName>
        <fullName evidence="6">MFS transporter</fullName>
    </submittedName>
</protein>
<evidence type="ECO:0000256" key="4">
    <source>
        <dbReference type="SAM" id="Phobius"/>
    </source>
</evidence>
<keyword evidence="1 4" id="KW-0812">Transmembrane</keyword>
<evidence type="ECO:0000313" key="6">
    <source>
        <dbReference type="EMBL" id="NBZ88619.1"/>
    </source>
</evidence>
<feature type="domain" description="Major facilitator superfamily (MFS) profile" evidence="5">
    <location>
        <begin position="6"/>
        <end position="393"/>
    </location>
</feature>
<dbReference type="InterPro" id="IPR020846">
    <property type="entry name" value="MFS_dom"/>
</dbReference>
<organism evidence="6 7">
    <name type="scientific">Stagnihabitans tardus</name>
    <dbReference type="NCBI Taxonomy" id="2699202"/>
    <lineage>
        <taxon>Bacteria</taxon>
        <taxon>Pseudomonadati</taxon>
        <taxon>Pseudomonadota</taxon>
        <taxon>Alphaproteobacteria</taxon>
        <taxon>Rhodobacterales</taxon>
        <taxon>Paracoccaceae</taxon>
        <taxon>Stagnihabitans</taxon>
    </lineage>
</organism>
<dbReference type="GO" id="GO:0022857">
    <property type="term" value="F:transmembrane transporter activity"/>
    <property type="evidence" value="ECO:0007669"/>
    <property type="project" value="InterPro"/>
</dbReference>
<dbReference type="EMBL" id="JAABNR010000012">
    <property type="protein sequence ID" value="NBZ88619.1"/>
    <property type="molecule type" value="Genomic_DNA"/>
</dbReference>
<dbReference type="AlphaFoldDB" id="A0AAE4YE76"/>
<feature type="transmembrane region" description="Helical" evidence="4">
    <location>
        <begin position="244"/>
        <end position="266"/>
    </location>
</feature>
<feature type="transmembrane region" description="Helical" evidence="4">
    <location>
        <begin position="336"/>
        <end position="359"/>
    </location>
</feature>
<feature type="transmembrane region" description="Helical" evidence="4">
    <location>
        <begin position="365"/>
        <end position="386"/>
    </location>
</feature>
<feature type="transmembrane region" description="Helical" evidence="4">
    <location>
        <begin position="164"/>
        <end position="183"/>
    </location>
</feature>
<dbReference type="Pfam" id="PF07690">
    <property type="entry name" value="MFS_1"/>
    <property type="match status" value="1"/>
</dbReference>
<feature type="transmembrane region" description="Helical" evidence="4">
    <location>
        <begin position="70"/>
        <end position="91"/>
    </location>
</feature>
<keyword evidence="3 4" id="KW-0472">Membrane</keyword>
<evidence type="ECO:0000256" key="1">
    <source>
        <dbReference type="ARBA" id="ARBA00022692"/>
    </source>
</evidence>
<keyword evidence="2 4" id="KW-1133">Transmembrane helix</keyword>
<gene>
    <name evidence="6" type="ORF">GV832_13575</name>
</gene>
<evidence type="ECO:0000256" key="3">
    <source>
        <dbReference type="ARBA" id="ARBA00023136"/>
    </source>
</evidence>
<keyword evidence="7" id="KW-1185">Reference proteome</keyword>
<proteinExistence type="predicted"/>